<reference evidence="2 3" key="1">
    <citation type="submission" date="2024-02" db="EMBL/GenBank/DDBJ databases">
        <title>Bacteria isolated from the canopy kelp, Nereocystis luetkeana.</title>
        <authorList>
            <person name="Pfister C.A."/>
            <person name="Younker I.T."/>
            <person name="Light S.H."/>
        </authorList>
    </citation>
    <scope>NUCLEOTIDE SEQUENCE [LARGE SCALE GENOMIC DNA]</scope>
    <source>
        <strain evidence="2 3">TI.1.15</strain>
    </source>
</reference>
<dbReference type="Pfam" id="PF04964">
    <property type="entry name" value="Flp_Fap"/>
    <property type="match status" value="1"/>
</dbReference>
<protein>
    <submittedName>
        <fullName evidence="2">Flp family type IVb pilin</fullName>
    </submittedName>
</protein>
<dbReference type="InterPro" id="IPR007047">
    <property type="entry name" value="Flp_Fap"/>
</dbReference>
<accession>A0ABU9FT60</accession>
<proteinExistence type="predicted"/>
<name>A0ABU9FT60_9VIBR</name>
<keyword evidence="1" id="KW-0812">Transmembrane</keyword>
<keyword evidence="1" id="KW-1133">Transmembrane helix</keyword>
<comment type="caution">
    <text evidence="2">The sequence shown here is derived from an EMBL/GenBank/DDBJ whole genome shotgun (WGS) entry which is preliminary data.</text>
</comment>
<keyword evidence="3" id="KW-1185">Reference proteome</keyword>
<sequence length="64" mass="6825">MDKFLNNCKEFMKDEEGLTVVEYVIGAALLVVGIATMFDSLGTKLETKLNAVVDNISDGSTPAG</sequence>
<dbReference type="RefSeq" id="WP_341635006.1">
    <property type="nucleotide sequence ID" value="NZ_JBANDX010000006.1"/>
</dbReference>
<feature type="transmembrane region" description="Helical" evidence="1">
    <location>
        <begin position="20"/>
        <end position="38"/>
    </location>
</feature>
<organism evidence="2 3">
    <name type="scientific">Vibrio echinoideorum</name>
    <dbReference type="NCBI Taxonomy" id="2100116"/>
    <lineage>
        <taxon>Bacteria</taxon>
        <taxon>Pseudomonadati</taxon>
        <taxon>Pseudomonadota</taxon>
        <taxon>Gammaproteobacteria</taxon>
        <taxon>Vibrionales</taxon>
        <taxon>Vibrionaceae</taxon>
        <taxon>Vibrio</taxon>
    </lineage>
</organism>
<keyword evidence="1" id="KW-0472">Membrane</keyword>
<dbReference type="EMBL" id="JBANDX010000006">
    <property type="protein sequence ID" value="MEL0608654.1"/>
    <property type="molecule type" value="Genomic_DNA"/>
</dbReference>
<gene>
    <name evidence="2" type="ORF">V8Z71_10070</name>
</gene>
<evidence type="ECO:0000313" key="2">
    <source>
        <dbReference type="EMBL" id="MEL0608654.1"/>
    </source>
</evidence>
<evidence type="ECO:0000256" key="1">
    <source>
        <dbReference type="SAM" id="Phobius"/>
    </source>
</evidence>
<dbReference type="Proteomes" id="UP001377160">
    <property type="component" value="Unassembled WGS sequence"/>
</dbReference>
<evidence type="ECO:0000313" key="3">
    <source>
        <dbReference type="Proteomes" id="UP001377160"/>
    </source>
</evidence>